<evidence type="ECO:0000256" key="1">
    <source>
        <dbReference type="SAM" id="MobiDB-lite"/>
    </source>
</evidence>
<sequence length="216" mass="24282">MSESKSDATISMSDRDAKAPNVLERLKEEIEAVVHTEKRHHLHHKETHGKNDGIDENTPLDDVKAPNVFERAKEEIEALVQTIHHKKESETPKTRDQSNKAGSGSEKTENDAKSPNVTQSAKEETERITRGENSPHRHHHETHGRRNDIDESTPINEVKGPNIFERLKEEIEALVYAIHPKKESSNSASLPKGGGFIQFVGRGLEKVCSPFSHKKD</sequence>
<comment type="caution">
    <text evidence="2">The sequence shown here is derived from an EMBL/GenBank/DDBJ whole genome shotgun (WGS) entry which is preliminary data.</text>
</comment>
<organism evidence="2 3">
    <name type="scientific">Tripterygium wilfordii</name>
    <name type="common">Thunder God vine</name>
    <dbReference type="NCBI Taxonomy" id="458696"/>
    <lineage>
        <taxon>Eukaryota</taxon>
        <taxon>Viridiplantae</taxon>
        <taxon>Streptophyta</taxon>
        <taxon>Embryophyta</taxon>
        <taxon>Tracheophyta</taxon>
        <taxon>Spermatophyta</taxon>
        <taxon>Magnoliopsida</taxon>
        <taxon>eudicotyledons</taxon>
        <taxon>Gunneridae</taxon>
        <taxon>Pentapetalae</taxon>
        <taxon>rosids</taxon>
        <taxon>fabids</taxon>
        <taxon>Celastrales</taxon>
        <taxon>Celastraceae</taxon>
        <taxon>Tripterygium</taxon>
    </lineage>
</organism>
<gene>
    <name evidence="2" type="ORF">HS088_TW23G00805</name>
</gene>
<feature type="compositionally biased region" description="Basic and acidic residues" evidence="1">
    <location>
        <begin position="13"/>
        <end position="23"/>
    </location>
</feature>
<dbReference type="PANTHER" id="PTHR35277:SF10">
    <property type="entry name" value="OS09G0363700 PROTEIN"/>
    <property type="match status" value="1"/>
</dbReference>
<name>A0A7J7BWL0_TRIWF</name>
<dbReference type="EMBL" id="JAAARO010000023">
    <property type="protein sequence ID" value="KAF5726065.1"/>
    <property type="molecule type" value="Genomic_DNA"/>
</dbReference>
<accession>A0A7J7BWL0</accession>
<dbReference type="FunCoup" id="A0A7J7BWL0">
    <property type="interactions" value="50"/>
</dbReference>
<keyword evidence="3" id="KW-1185">Reference proteome</keyword>
<protein>
    <submittedName>
        <fullName evidence="2">Uncharacterized protein</fullName>
    </submittedName>
</protein>
<dbReference type="AlphaFoldDB" id="A0A7J7BWL0"/>
<dbReference type="InParanoid" id="A0A7J7BWL0"/>
<dbReference type="PANTHER" id="PTHR35277">
    <property type="entry name" value="OS09G0363700 PROTEIN"/>
    <property type="match status" value="1"/>
</dbReference>
<feature type="compositionally biased region" description="Basic and acidic residues" evidence="1">
    <location>
        <begin position="87"/>
        <end position="98"/>
    </location>
</feature>
<proteinExistence type="predicted"/>
<dbReference type="Proteomes" id="UP000593562">
    <property type="component" value="Unassembled WGS sequence"/>
</dbReference>
<feature type="compositionally biased region" description="Basic residues" evidence="1">
    <location>
        <begin position="37"/>
        <end position="47"/>
    </location>
</feature>
<feature type="region of interest" description="Disordered" evidence="1">
    <location>
        <begin position="1"/>
        <end position="23"/>
    </location>
</feature>
<dbReference type="OrthoDB" id="1932113at2759"/>
<evidence type="ECO:0000313" key="2">
    <source>
        <dbReference type="EMBL" id="KAF5726065.1"/>
    </source>
</evidence>
<feature type="compositionally biased region" description="Basic and acidic residues" evidence="1">
    <location>
        <begin position="121"/>
        <end position="135"/>
    </location>
</feature>
<evidence type="ECO:0000313" key="3">
    <source>
        <dbReference type="Proteomes" id="UP000593562"/>
    </source>
</evidence>
<reference evidence="2 3" key="1">
    <citation type="journal article" date="2020" name="Nat. Commun.">
        <title>Genome of Tripterygium wilfordii and identification of cytochrome P450 involved in triptolide biosynthesis.</title>
        <authorList>
            <person name="Tu L."/>
            <person name="Su P."/>
            <person name="Zhang Z."/>
            <person name="Gao L."/>
            <person name="Wang J."/>
            <person name="Hu T."/>
            <person name="Zhou J."/>
            <person name="Zhang Y."/>
            <person name="Zhao Y."/>
            <person name="Liu Y."/>
            <person name="Song Y."/>
            <person name="Tong Y."/>
            <person name="Lu Y."/>
            <person name="Yang J."/>
            <person name="Xu C."/>
            <person name="Jia M."/>
            <person name="Peters R.J."/>
            <person name="Huang L."/>
            <person name="Gao W."/>
        </authorList>
    </citation>
    <scope>NUCLEOTIDE SEQUENCE [LARGE SCALE GENOMIC DNA]</scope>
    <source>
        <strain evidence="3">cv. XIE 37</strain>
        <tissue evidence="2">Leaf</tissue>
    </source>
</reference>
<feature type="region of interest" description="Disordered" evidence="1">
    <location>
        <begin position="35"/>
        <end position="161"/>
    </location>
</feature>